<dbReference type="EMBL" id="CP022310">
    <property type="protein sequence ID" value="QDI69683.1"/>
    <property type="molecule type" value="Genomic_DNA"/>
</dbReference>
<feature type="transmembrane region" description="Helical" evidence="1">
    <location>
        <begin position="299"/>
        <end position="324"/>
    </location>
</feature>
<feature type="transmembrane region" description="Helical" evidence="1">
    <location>
        <begin position="137"/>
        <end position="158"/>
    </location>
</feature>
<keyword evidence="3" id="KW-1185">Reference proteome</keyword>
<name>A0A514JQR0_9ACTN</name>
<proteinExistence type="predicted"/>
<sequence length="343" mass="36089">MTAAPTALAVPVTARRAPRQVRWLLRLHRPTVLVWTAFVLLTGAALLWLGGPLTDASAAAWKAYNACDYSPRCAYDQDAILRYKDVYTYTNVAVLVAPFLVAAWAGGALTGREMESGTARLAWTQGVSPARWLASRLTVPALLVAASTGLLALLHRTAWTAADGRVDTAKPWYDYATFYANGTLPVALALAGLAVGALAGLLLRRSLAALAVSVVALGGLWAAVHTALPHLWPSVTRTSDLGTGPAGTGIPTAEGVVTAGGDRVAAPCGSDTTYGCRAELADLDAVGYWRDFHPAAHHWPLHLVASGALLLLAAVLVLVSFRLLRHRTGPTARPAGGERTRTP</sequence>
<feature type="transmembrane region" description="Helical" evidence="1">
    <location>
        <begin position="210"/>
        <end position="232"/>
    </location>
</feature>
<keyword evidence="1" id="KW-0472">Membrane</keyword>
<evidence type="ECO:0000313" key="3">
    <source>
        <dbReference type="Proteomes" id="UP000316215"/>
    </source>
</evidence>
<feature type="transmembrane region" description="Helical" evidence="1">
    <location>
        <begin position="178"/>
        <end position="203"/>
    </location>
</feature>
<organism evidence="2 3">
    <name type="scientific">Streptomyces calvus</name>
    <dbReference type="NCBI Taxonomy" id="67282"/>
    <lineage>
        <taxon>Bacteria</taxon>
        <taxon>Bacillati</taxon>
        <taxon>Actinomycetota</taxon>
        <taxon>Actinomycetes</taxon>
        <taxon>Kitasatosporales</taxon>
        <taxon>Streptomycetaceae</taxon>
        <taxon>Streptomyces</taxon>
    </lineage>
</organism>
<accession>A0A514JQR0</accession>
<dbReference type="AlphaFoldDB" id="A0A514JQR0"/>
<gene>
    <name evidence="2" type="ORF">CD934_13935</name>
</gene>
<protein>
    <submittedName>
        <fullName evidence="2">ABC transporter permease</fullName>
    </submittedName>
</protein>
<feature type="transmembrane region" description="Helical" evidence="1">
    <location>
        <begin position="92"/>
        <end position="111"/>
    </location>
</feature>
<feature type="transmembrane region" description="Helical" evidence="1">
    <location>
        <begin position="32"/>
        <end position="51"/>
    </location>
</feature>
<keyword evidence="1" id="KW-1133">Transmembrane helix</keyword>
<keyword evidence="1" id="KW-0812">Transmembrane</keyword>
<evidence type="ECO:0000256" key="1">
    <source>
        <dbReference type="SAM" id="Phobius"/>
    </source>
</evidence>
<dbReference type="RefSeq" id="WP_142232185.1">
    <property type="nucleotide sequence ID" value="NZ_CP022310.1"/>
</dbReference>
<dbReference type="KEGG" id="sast:CD934_13935"/>
<dbReference type="Proteomes" id="UP000316215">
    <property type="component" value="Chromosome"/>
</dbReference>
<evidence type="ECO:0000313" key="2">
    <source>
        <dbReference type="EMBL" id="QDI69683.1"/>
    </source>
</evidence>
<reference evidence="2 3" key="1">
    <citation type="submission" date="2017-07" db="EMBL/GenBank/DDBJ databases">
        <title>The Complete Genome of Streptomyces asterosporus-ZSY.</title>
        <authorList>
            <person name="Zhang S."/>
        </authorList>
    </citation>
    <scope>NUCLEOTIDE SEQUENCE [LARGE SCALE GENOMIC DNA]</scope>
    <source>
        <strain evidence="2 3">DSM 41452</strain>
    </source>
</reference>